<feature type="domain" description="Chromo" evidence="23">
    <location>
        <begin position="1124"/>
        <end position="1182"/>
    </location>
</feature>
<keyword evidence="15" id="KW-0239">DNA-directed DNA polymerase</keyword>
<keyword evidence="14" id="KW-0695">RNA-directed DNA polymerase</keyword>
<dbReference type="InterPro" id="IPR036397">
    <property type="entry name" value="RNaseH_sf"/>
</dbReference>
<accession>A0A803JEY3</accession>
<evidence type="ECO:0000313" key="27">
    <source>
        <dbReference type="Ensembl" id="ENSXETP00000106467"/>
    </source>
</evidence>
<evidence type="ECO:0000259" key="25">
    <source>
        <dbReference type="PROSITE" id="PS50878"/>
    </source>
</evidence>
<dbReference type="Gene3D" id="3.30.420.10">
    <property type="entry name" value="Ribonuclease H-like superfamily/Ribonuclease H"/>
    <property type="match status" value="1"/>
</dbReference>
<comment type="similarity">
    <text evidence="2">Belongs to the beta type-B retroviral polymerase family. HERV class-II K(HML-2) pol subfamily.</text>
</comment>
<dbReference type="CDD" id="cd00303">
    <property type="entry name" value="retropepsin_like"/>
    <property type="match status" value="1"/>
</dbReference>
<evidence type="ECO:0000256" key="14">
    <source>
        <dbReference type="ARBA" id="ARBA00022918"/>
    </source>
</evidence>
<dbReference type="InterPro" id="IPR000477">
    <property type="entry name" value="RT_dom"/>
</dbReference>
<dbReference type="Gene3D" id="2.40.70.10">
    <property type="entry name" value="Acid Proteases"/>
    <property type="match status" value="1"/>
</dbReference>
<evidence type="ECO:0000256" key="2">
    <source>
        <dbReference type="ARBA" id="ARBA00010879"/>
    </source>
</evidence>
<dbReference type="GO" id="GO:0004190">
    <property type="term" value="F:aspartic-type endopeptidase activity"/>
    <property type="evidence" value="ECO:0007669"/>
    <property type="project" value="UniProtKB-KW"/>
</dbReference>
<dbReference type="InterPro" id="IPR012337">
    <property type="entry name" value="RNaseH-like_sf"/>
</dbReference>
<evidence type="ECO:0000256" key="20">
    <source>
        <dbReference type="PROSITE-ProRule" id="PRU00047"/>
    </source>
</evidence>
<evidence type="ECO:0000256" key="3">
    <source>
        <dbReference type="ARBA" id="ARBA00012180"/>
    </source>
</evidence>
<dbReference type="Gene3D" id="3.10.20.370">
    <property type="match status" value="1"/>
</dbReference>
<dbReference type="InterPro" id="IPR043128">
    <property type="entry name" value="Rev_trsase/Diguanyl_cyclase"/>
</dbReference>
<dbReference type="FunFam" id="3.10.20.370:FF:000003">
    <property type="entry name" value="Transposon Tf2-6 polyprotein"/>
    <property type="match status" value="1"/>
</dbReference>
<dbReference type="Pfam" id="PF24626">
    <property type="entry name" value="SH3_Tf2-1"/>
    <property type="match status" value="1"/>
</dbReference>
<dbReference type="AlphaFoldDB" id="A0A803JEY3"/>
<feature type="coiled-coil region" evidence="21">
    <location>
        <begin position="1002"/>
        <end position="1029"/>
    </location>
</feature>
<evidence type="ECO:0000256" key="15">
    <source>
        <dbReference type="ARBA" id="ARBA00022932"/>
    </source>
</evidence>
<name>A0A803JEY3_XENTR</name>
<keyword evidence="21" id="KW-0175">Coiled coil</keyword>
<evidence type="ECO:0000256" key="8">
    <source>
        <dbReference type="ARBA" id="ARBA00022723"/>
    </source>
</evidence>
<keyword evidence="7" id="KW-0540">Nuclease</keyword>
<dbReference type="GO" id="GO:0006508">
    <property type="term" value="P:proteolysis"/>
    <property type="evidence" value="ECO:0007669"/>
    <property type="project" value="UniProtKB-KW"/>
</dbReference>
<evidence type="ECO:0000256" key="17">
    <source>
        <dbReference type="ARBA" id="ARBA00023172"/>
    </source>
</evidence>
<evidence type="ECO:0000256" key="9">
    <source>
        <dbReference type="ARBA" id="ARBA00022750"/>
    </source>
</evidence>
<evidence type="ECO:0000256" key="11">
    <source>
        <dbReference type="ARBA" id="ARBA00022801"/>
    </source>
</evidence>
<dbReference type="FunFam" id="1.10.340.70:FF:000001">
    <property type="entry name" value="Retrovirus-related Pol polyprotein from transposon gypsy-like Protein"/>
    <property type="match status" value="1"/>
</dbReference>
<evidence type="ECO:0000256" key="5">
    <source>
        <dbReference type="ARBA" id="ARBA00022679"/>
    </source>
</evidence>
<dbReference type="GO" id="GO:0005634">
    <property type="term" value="C:nucleus"/>
    <property type="evidence" value="ECO:0007669"/>
    <property type="project" value="UniProtKB-SubCell"/>
</dbReference>
<dbReference type="InterPro" id="IPR041577">
    <property type="entry name" value="RT_RNaseH_2"/>
</dbReference>
<dbReference type="Pfam" id="PF00665">
    <property type="entry name" value="rve"/>
    <property type="match status" value="1"/>
</dbReference>
<sequence>MFQPSWVVPKAPLFPKPTVLSPAPTSSSEVPEPMQIGLIRSPLTAEERLRRRRMNLCLYCGGSGHLLRTCPIRPARKRSVPILLSAESVEGLSLMSIDAVLQWSRRTLQIPALIDSGACGCFIDRDFAQRYDIPLRLRSCPMAVKLADGSDISSGPVLFETIPLLIKIQQHYESLSFDVVSSPLYPLILGFPWLKAHNPLIHWDSNQISFLSDSCFHHTSPPGTLQLLTSDPHLKLIPEPYHEFLDVFDEKGADDLPPHRIYDCPIDLLSGATIPFGRIYPLSEPELAVLKDYIEENLSKGFIRPSTSPAGAGIFFVEKKDHSLRPCIDYRDLNKITVKNRYPLPLIPELFQRLRSARVFTKLDLRGAYNLVRIRQGDEWKTAFRTRYGHFEYLVMPFGLCNAPATFQHFVNDIFRDFLDHFVIVYLDDILIFSSSLEKHRVHVKKVFSRLRTHKLFAKLEKCEFEKSSIEFLGLVISPEGMSMDSRKVSAVLDWPTPNDRKAVQRFVGFANFYRKFIRDFSRVIAPITSLTSLNKKFHWSPEAQQAFIDLKKRFTTAPILRHPDPTRPFILEVDASEYAIGAVLSQRTDSNNQLHPVAFFSRKLSQSEQNYDVGDRELLAIKSAFQKWRHLLEGANHPILVFSDHKNLEYLRSAKRLRPRQARWALFFSRFNFHVTFRPGSKNGKADALSQMFPAPEGSSASGTILKTSNFLLLQADLLEKIHDASRVISKGPEGSIFQNDYFLTDGKIFVPEGLRLEVLKFIHDHPVSGHLGIHKSQELAKRHFFWPGITRDCFKYVMSCQTCARFKDPRSRPMGLLQPLPVPEKPWERISMDFIVVLPESAGYNTIFVVVDGFTKMAHFIPMVGLPSAATTAEVFIREIFRLHGLPKQIVSDRGSQFTSRFWKSLCQGLRIQLALSTAFHPQTNGQTERTNQTLEQYIRCFSSFSQEDWVALLPLAEFSYNNAVHSTSKQSPFFSNYGFHLTVLPGLSEVSVPAAQDRLSFLNNNFKVLQQTIKEAQEAYKRHADKRRRKSPEFKVGDLVWLSTRNLKLSCPSKKLGQRFLGPFPIIKQINSVAYKLKLPVNLQVHPVFHVSLLKNSFENPFPGRTEPPPEPVLVQGSEEFEVQTILDSRFLRGNLQYLVQWKGFPPEENSWESLTNIHAPRLIRAFHKKFPGKPTSVHVQRPRLGGGQCRVPAAVRSRPRGSSVATPGSTGAHSARLR</sequence>
<evidence type="ECO:0000256" key="4">
    <source>
        <dbReference type="ARBA" id="ARBA00022670"/>
    </source>
</evidence>
<keyword evidence="10" id="KW-0255">Endonuclease</keyword>
<dbReference type="GO" id="GO:0004523">
    <property type="term" value="F:RNA-DNA hybrid ribonuclease activity"/>
    <property type="evidence" value="ECO:0007669"/>
    <property type="project" value="UniProtKB-EC"/>
</dbReference>
<evidence type="ECO:0000259" key="26">
    <source>
        <dbReference type="PROSITE" id="PS50994"/>
    </source>
</evidence>
<dbReference type="PANTHER" id="PTHR37984">
    <property type="entry name" value="PROTEIN CBG26694"/>
    <property type="match status" value="1"/>
</dbReference>
<dbReference type="SUPFAM" id="SSF54160">
    <property type="entry name" value="Chromo domain-like"/>
    <property type="match status" value="1"/>
</dbReference>
<dbReference type="Gene3D" id="3.30.70.270">
    <property type="match status" value="2"/>
</dbReference>
<feature type="domain" description="Reverse transcriptase" evidence="25">
    <location>
        <begin position="298"/>
        <end position="477"/>
    </location>
</feature>
<dbReference type="InterPro" id="IPR016197">
    <property type="entry name" value="Chromo-like_dom_sf"/>
</dbReference>
<dbReference type="PROSITE" id="PS50878">
    <property type="entry name" value="RT_POL"/>
    <property type="match status" value="1"/>
</dbReference>
<dbReference type="GeneTree" id="ENSGT01040000240511"/>
<dbReference type="FunFam" id="3.30.420.10:FF:000032">
    <property type="entry name" value="Retrovirus-related Pol polyprotein from transposon 297-like Protein"/>
    <property type="match status" value="1"/>
</dbReference>
<reference evidence="27" key="1">
    <citation type="journal article" date="2010" name="Science">
        <title>The genome of the Western clawed frog Xenopus tropicalis.</title>
        <authorList>
            <person name="Hellsten U."/>
            <person name="Harland R.M."/>
            <person name="Gilchrist M.J."/>
            <person name="Hendrix D."/>
            <person name="Jurka J."/>
            <person name="Kapitonov V."/>
            <person name="Ovcharenko I."/>
            <person name="Putnam N.H."/>
            <person name="Shu S."/>
            <person name="Taher L."/>
            <person name="Blitz I.L."/>
            <person name="Blumberg B."/>
            <person name="Dichmann D.S."/>
            <person name="Dubchak I."/>
            <person name="Amaya E."/>
            <person name="Detter J.C."/>
            <person name="Fletcher R."/>
            <person name="Gerhard D.S."/>
            <person name="Goodstein D."/>
            <person name="Graves T."/>
            <person name="Grigoriev I.V."/>
            <person name="Grimwood J."/>
            <person name="Kawashima T."/>
            <person name="Lindquist E."/>
            <person name="Lucas S.M."/>
            <person name="Mead P.E."/>
            <person name="Mitros T."/>
            <person name="Ogino H."/>
            <person name="Ohta Y."/>
            <person name="Poliakov A.V."/>
            <person name="Pollet N."/>
            <person name="Robert J."/>
            <person name="Salamov A."/>
            <person name="Sater A.K."/>
            <person name="Schmutz J."/>
            <person name="Terry A."/>
            <person name="Vize P.D."/>
            <person name="Warren W.C."/>
            <person name="Wells D."/>
            <person name="Wills A."/>
            <person name="Wilson R.K."/>
            <person name="Zimmerman L.B."/>
            <person name="Zorn A.M."/>
            <person name="Grainger R."/>
            <person name="Grammer T."/>
            <person name="Khokha M.K."/>
            <person name="Richardson P.M."/>
            <person name="Rokhsar D.S."/>
        </authorList>
    </citation>
    <scope>NUCLEOTIDE SEQUENCE [LARGE SCALE GENOMIC DNA]</scope>
    <source>
        <strain evidence="27">Nigerian</strain>
    </source>
</reference>
<keyword evidence="17" id="KW-0233">DNA recombination</keyword>
<dbReference type="PROSITE" id="PS50013">
    <property type="entry name" value="CHROMO_2"/>
    <property type="match status" value="1"/>
</dbReference>
<evidence type="ECO:0000256" key="21">
    <source>
        <dbReference type="SAM" id="Coils"/>
    </source>
</evidence>
<dbReference type="Pfam" id="PF00078">
    <property type="entry name" value="RVT_1"/>
    <property type="match status" value="1"/>
</dbReference>
<evidence type="ECO:0000259" key="23">
    <source>
        <dbReference type="PROSITE" id="PS50013"/>
    </source>
</evidence>
<feature type="compositionally biased region" description="Polar residues" evidence="22">
    <location>
        <begin position="1207"/>
        <end position="1216"/>
    </location>
</feature>
<dbReference type="Pfam" id="PF00385">
    <property type="entry name" value="Chromo"/>
    <property type="match status" value="1"/>
</dbReference>
<keyword evidence="9" id="KW-0064">Aspartyl protease</keyword>
<dbReference type="FunFam" id="3.30.70.270:FF:000020">
    <property type="entry name" value="Transposon Tf2-6 polyprotein-like Protein"/>
    <property type="match status" value="1"/>
</dbReference>
<dbReference type="GO" id="GO:0006310">
    <property type="term" value="P:DNA recombination"/>
    <property type="evidence" value="ECO:0007669"/>
    <property type="project" value="UniProtKB-KW"/>
</dbReference>
<dbReference type="GO" id="GO:0003887">
    <property type="term" value="F:DNA-directed DNA polymerase activity"/>
    <property type="evidence" value="ECO:0007669"/>
    <property type="project" value="UniProtKB-KW"/>
</dbReference>
<dbReference type="Gene3D" id="3.10.10.10">
    <property type="entry name" value="HIV Type 1 Reverse Transcriptase, subunit A, domain 1"/>
    <property type="match status" value="1"/>
</dbReference>
<dbReference type="GO" id="GO:0003964">
    <property type="term" value="F:RNA-directed DNA polymerase activity"/>
    <property type="evidence" value="ECO:0007669"/>
    <property type="project" value="UniProtKB-KW"/>
</dbReference>
<dbReference type="InterPro" id="IPR023780">
    <property type="entry name" value="Chromo_domain"/>
</dbReference>
<evidence type="ECO:0000256" key="7">
    <source>
        <dbReference type="ARBA" id="ARBA00022722"/>
    </source>
</evidence>
<feature type="domain" description="Integrase catalytic" evidence="26">
    <location>
        <begin position="824"/>
        <end position="983"/>
    </location>
</feature>
<dbReference type="InterPro" id="IPR001878">
    <property type="entry name" value="Znf_CCHC"/>
</dbReference>
<dbReference type="Gene3D" id="1.10.340.70">
    <property type="match status" value="1"/>
</dbReference>
<keyword evidence="18" id="KW-0511">Multifunctional enzyme</keyword>
<dbReference type="InterPro" id="IPR000953">
    <property type="entry name" value="Chromo/chromo_shadow_dom"/>
</dbReference>
<proteinExistence type="inferred from homology"/>
<dbReference type="Pfam" id="PF17919">
    <property type="entry name" value="RT_RNaseH_2"/>
    <property type="match status" value="1"/>
</dbReference>
<dbReference type="InterPro" id="IPR001584">
    <property type="entry name" value="Integrase_cat-core"/>
</dbReference>
<dbReference type="SMART" id="SM00298">
    <property type="entry name" value="CHROMO"/>
    <property type="match status" value="1"/>
</dbReference>
<dbReference type="PANTHER" id="PTHR37984:SF5">
    <property type="entry name" value="PROTEIN NYNRIN-LIKE"/>
    <property type="match status" value="1"/>
</dbReference>
<evidence type="ECO:0000256" key="10">
    <source>
        <dbReference type="ARBA" id="ARBA00022759"/>
    </source>
</evidence>
<dbReference type="GO" id="GO:0015074">
    <property type="term" value="P:DNA integration"/>
    <property type="evidence" value="ECO:0007669"/>
    <property type="project" value="UniProtKB-KW"/>
</dbReference>
<evidence type="ECO:0000256" key="12">
    <source>
        <dbReference type="ARBA" id="ARBA00022842"/>
    </source>
</evidence>
<keyword evidence="20" id="KW-0863">Zinc-finger</keyword>
<organism evidence="27">
    <name type="scientific">Xenopus tropicalis</name>
    <name type="common">Western clawed frog</name>
    <name type="synonym">Silurana tropicalis</name>
    <dbReference type="NCBI Taxonomy" id="8364"/>
    <lineage>
        <taxon>Eukaryota</taxon>
        <taxon>Metazoa</taxon>
        <taxon>Chordata</taxon>
        <taxon>Craniata</taxon>
        <taxon>Vertebrata</taxon>
        <taxon>Euteleostomi</taxon>
        <taxon>Amphibia</taxon>
        <taxon>Batrachia</taxon>
        <taxon>Anura</taxon>
        <taxon>Pipoidea</taxon>
        <taxon>Pipidae</taxon>
        <taxon>Xenopodinae</taxon>
        <taxon>Xenopus</taxon>
        <taxon>Silurana</taxon>
    </lineage>
</organism>
<dbReference type="InterPro" id="IPR021109">
    <property type="entry name" value="Peptidase_aspartic_dom_sf"/>
</dbReference>
<evidence type="ECO:0000256" key="22">
    <source>
        <dbReference type="SAM" id="MobiDB-lite"/>
    </source>
</evidence>
<dbReference type="InterPro" id="IPR056924">
    <property type="entry name" value="SH3_Tf2-1"/>
</dbReference>
<dbReference type="InterPro" id="IPR050951">
    <property type="entry name" value="Retrovirus_Pol_polyprotein"/>
</dbReference>
<evidence type="ECO:0000259" key="24">
    <source>
        <dbReference type="PROSITE" id="PS50158"/>
    </source>
</evidence>
<dbReference type="Ensembl" id="ENSXETT00000107704">
    <property type="protein sequence ID" value="ENSXETP00000106467"/>
    <property type="gene ID" value="ENSXETG00000041894"/>
</dbReference>
<dbReference type="SUPFAM" id="SSF56672">
    <property type="entry name" value="DNA/RNA polymerases"/>
    <property type="match status" value="1"/>
</dbReference>
<comment type="subcellular location">
    <subcellularLocation>
        <location evidence="1">Nucleus</location>
    </subcellularLocation>
</comment>
<dbReference type="GO" id="GO:0008270">
    <property type="term" value="F:zinc ion binding"/>
    <property type="evidence" value="ECO:0007669"/>
    <property type="project" value="UniProtKB-KW"/>
</dbReference>
<evidence type="ECO:0000256" key="19">
    <source>
        <dbReference type="ARBA" id="ARBA00039658"/>
    </source>
</evidence>
<keyword evidence="11" id="KW-0378">Hydrolase</keyword>
<feature type="domain" description="CCHC-type" evidence="24">
    <location>
        <begin position="57"/>
        <end position="71"/>
    </location>
</feature>
<dbReference type="PROSITE" id="PS50994">
    <property type="entry name" value="INTEGRASE"/>
    <property type="match status" value="1"/>
</dbReference>
<dbReference type="Pfam" id="PF17921">
    <property type="entry name" value="Integrase_H2C2"/>
    <property type="match status" value="1"/>
</dbReference>
<feature type="region of interest" description="Disordered" evidence="22">
    <location>
        <begin position="1197"/>
        <end position="1222"/>
    </location>
</feature>
<evidence type="ECO:0000256" key="13">
    <source>
        <dbReference type="ARBA" id="ARBA00022908"/>
    </source>
</evidence>
<dbReference type="PROSITE" id="PS50158">
    <property type="entry name" value="ZF_CCHC"/>
    <property type="match status" value="1"/>
</dbReference>
<dbReference type="CDD" id="cd18975">
    <property type="entry name" value="CD_MarY1_POL_like"/>
    <property type="match status" value="1"/>
</dbReference>
<evidence type="ECO:0000256" key="1">
    <source>
        <dbReference type="ARBA" id="ARBA00004123"/>
    </source>
</evidence>
<protein>
    <recommendedName>
        <fullName evidence="19">Gypsy retrotransposon integrase-like protein 1</fullName>
        <ecNumber evidence="3">3.1.26.4</ecNumber>
    </recommendedName>
</protein>
<keyword evidence="20" id="KW-0862">Zinc</keyword>
<dbReference type="Gene3D" id="2.40.50.40">
    <property type="match status" value="1"/>
</dbReference>
<evidence type="ECO:0000256" key="6">
    <source>
        <dbReference type="ARBA" id="ARBA00022695"/>
    </source>
</evidence>
<keyword evidence="5" id="KW-0808">Transferase</keyword>
<dbReference type="FunCoup" id="A0A803JEY3">
    <property type="interactions" value="50"/>
</dbReference>
<keyword evidence="12" id="KW-0460">Magnesium</keyword>
<reference evidence="27" key="2">
    <citation type="submission" date="2021-03" db="UniProtKB">
        <authorList>
            <consortium name="Ensembl"/>
        </authorList>
    </citation>
    <scope>IDENTIFICATION</scope>
</reference>
<keyword evidence="4" id="KW-0645">Protease</keyword>
<dbReference type="InterPro" id="IPR043502">
    <property type="entry name" value="DNA/RNA_pol_sf"/>
</dbReference>
<evidence type="ECO:0000256" key="18">
    <source>
        <dbReference type="ARBA" id="ARBA00023268"/>
    </source>
</evidence>
<evidence type="ECO:0000256" key="16">
    <source>
        <dbReference type="ARBA" id="ARBA00023125"/>
    </source>
</evidence>
<dbReference type="GO" id="GO:0003677">
    <property type="term" value="F:DNA binding"/>
    <property type="evidence" value="ECO:0007669"/>
    <property type="project" value="UniProtKB-KW"/>
</dbReference>
<dbReference type="SUPFAM" id="SSF53098">
    <property type="entry name" value="Ribonuclease H-like"/>
    <property type="match status" value="1"/>
</dbReference>
<dbReference type="EC" id="3.1.26.4" evidence="3"/>
<keyword evidence="8" id="KW-0479">Metal-binding</keyword>
<dbReference type="CDD" id="cd09274">
    <property type="entry name" value="RNase_HI_RT_Ty3"/>
    <property type="match status" value="1"/>
</dbReference>
<dbReference type="InterPro" id="IPR041588">
    <property type="entry name" value="Integrase_H2C2"/>
</dbReference>
<keyword evidence="16" id="KW-0238">DNA-binding</keyword>
<dbReference type="InParanoid" id="A0A803JEY3"/>
<dbReference type="CDD" id="cd01647">
    <property type="entry name" value="RT_LTR"/>
    <property type="match status" value="1"/>
</dbReference>
<keyword evidence="6" id="KW-0548">Nucleotidyltransferase</keyword>
<keyword evidence="13" id="KW-0229">DNA integration</keyword>